<evidence type="ECO:0000256" key="2">
    <source>
        <dbReference type="SAM" id="Phobius"/>
    </source>
</evidence>
<dbReference type="SUPFAM" id="SSF56496">
    <property type="entry name" value="Fibrinogen C-terminal domain-like"/>
    <property type="match status" value="1"/>
</dbReference>
<keyword evidence="2" id="KW-0472">Membrane</keyword>
<accession>A0ABP0FQ78</accession>
<proteinExistence type="predicted"/>
<dbReference type="NCBIfam" id="NF040941">
    <property type="entry name" value="GGGWT_bact"/>
    <property type="match status" value="1"/>
</dbReference>
<dbReference type="InterPro" id="IPR020837">
    <property type="entry name" value="Fibrinogen_CS"/>
</dbReference>
<dbReference type="Proteomes" id="UP001642483">
    <property type="component" value="Unassembled WGS sequence"/>
</dbReference>
<sequence length="401" mass="44527">MEMRAVNEQDDIYEDTTAAPQISRRSDIKRENGQIKCRIAAKFFTAITIAIVAILAIVNYVQIQQLLDENSQLREGLAISQLQLTEAIGNVSESLANSQQKQSEAIGIISESLANSQQKQSEAIGNVSESLANSQQKHTEAIGIISESLANSQRQQYESIGNISDRIIELGQKLNNTTRQLSGEVAIAKSFQGQDCKAVFNNGITASGIYTINVGGKATQVYCDMETDGGGWTVFQRRFDGGVDFYRNWISYQQGFGSLNGEFWLGLDLLHQLTVSASYKLRVDLEDAENNTAYAEYRTFTVGPESSNYTLTVGGYSGTAGDSLADNSHDQFSTFDRDHDWSGMNCAVGRHGGWWYYACSMSNLNGEYLTPGESDSRGLIWFRWKNNYESMRKTEMKIKPV</sequence>
<dbReference type="InterPro" id="IPR050373">
    <property type="entry name" value="Fibrinogen_C-term_domain"/>
</dbReference>
<feature type="transmembrane region" description="Helical" evidence="2">
    <location>
        <begin position="39"/>
        <end position="61"/>
    </location>
</feature>
<dbReference type="PROSITE" id="PS00514">
    <property type="entry name" value="FIBRINOGEN_C_1"/>
    <property type="match status" value="1"/>
</dbReference>
<dbReference type="InterPro" id="IPR002181">
    <property type="entry name" value="Fibrinogen_a/b/g_C_dom"/>
</dbReference>
<evidence type="ECO:0000313" key="4">
    <source>
        <dbReference type="EMBL" id="CAK8681821.1"/>
    </source>
</evidence>
<evidence type="ECO:0000313" key="5">
    <source>
        <dbReference type="Proteomes" id="UP001642483"/>
    </source>
</evidence>
<dbReference type="PROSITE" id="PS51406">
    <property type="entry name" value="FIBRINOGEN_C_2"/>
    <property type="match status" value="1"/>
</dbReference>
<dbReference type="Pfam" id="PF00147">
    <property type="entry name" value="Fibrinogen_C"/>
    <property type="match status" value="1"/>
</dbReference>
<dbReference type="InterPro" id="IPR036056">
    <property type="entry name" value="Fibrinogen-like_C"/>
</dbReference>
<reference evidence="4 5" key="1">
    <citation type="submission" date="2024-02" db="EMBL/GenBank/DDBJ databases">
        <authorList>
            <person name="Daric V."/>
            <person name="Darras S."/>
        </authorList>
    </citation>
    <scope>NUCLEOTIDE SEQUENCE [LARGE SCALE GENOMIC DNA]</scope>
</reference>
<dbReference type="SMART" id="SM00186">
    <property type="entry name" value="FBG"/>
    <property type="match status" value="1"/>
</dbReference>
<dbReference type="Gene3D" id="3.90.215.10">
    <property type="entry name" value="Gamma Fibrinogen, chain A, domain 1"/>
    <property type="match status" value="1"/>
</dbReference>
<keyword evidence="2" id="KW-0812">Transmembrane</keyword>
<gene>
    <name evidence="4" type="ORF">CVLEPA_LOCUS12058</name>
</gene>
<dbReference type="CDD" id="cd00087">
    <property type="entry name" value="FReD"/>
    <property type="match status" value="1"/>
</dbReference>
<organism evidence="4 5">
    <name type="scientific">Clavelina lepadiformis</name>
    <name type="common">Light-bulb sea squirt</name>
    <name type="synonym">Ascidia lepadiformis</name>
    <dbReference type="NCBI Taxonomy" id="159417"/>
    <lineage>
        <taxon>Eukaryota</taxon>
        <taxon>Metazoa</taxon>
        <taxon>Chordata</taxon>
        <taxon>Tunicata</taxon>
        <taxon>Ascidiacea</taxon>
        <taxon>Aplousobranchia</taxon>
        <taxon>Clavelinidae</taxon>
        <taxon>Clavelina</taxon>
    </lineage>
</organism>
<dbReference type="EMBL" id="CAWYQH010000090">
    <property type="protein sequence ID" value="CAK8681821.1"/>
    <property type="molecule type" value="Genomic_DNA"/>
</dbReference>
<dbReference type="InterPro" id="IPR014716">
    <property type="entry name" value="Fibrinogen_a/b/g_C_1"/>
</dbReference>
<dbReference type="PANTHER" id="PTHR19143">
    <property type="entry name" value="FIBRINOGEN/TENASCIN/ANGIOPOEITIN"/>
    <property type="match status" value="1"/>
</dbReference>
<feature type="domain" description="Fibrinogen C-terminal" evidence="3">
    <location>
        <begin position="187"/>
        <end position="401"/>
    </location>
</feature>
<keyword evidence="2" id="KW-1133">Transmembrane helix</keyword>
<evidence type="ECO:0000259" key="3">
    <source>
        <dbReference type="PROSITE" id="PS51406"/>
    </source>
</evidence>
<keyword evidence="5" id="KW-1185">Reference proteome</keyword>
<comment type="caution">
    <text evidence="4">The sequence shown here is derived from an EMBL/GenBank/DDBJ whole genome shotgun (WGS) entry which is preliminary data.</text>
</comment>
<name>A0ABP0FQ78_CLALP</name>
<evidence type="ECO:0000256" key="1">
    <source>
        <dbReference type="ARBA" id="ARBA00023157"/>
    </source>
</evidence>
<protein>
    <recommendedName>
        <fullName evidence="3">Fibrinogen C-terminal domain-containing protein</fullName>
    </recommendedName>
</protein>
<keyword evidence="1" id="KW-1015">Disulfide bond</keyword>
<dbReference type="PANTHER" id="PTHR19143:SF444">
    <property type="entry name" value="PROTEIN SCABROUS"/>
    <property type="match status" value="1"/>
</dbReference>